<dbReference type="EMBL" id="LIBB01000700">
    <property type="protein sequence ID" value="KRO66116.1"/>
    <property type="molecule type" value="Genomic_DNA"/>
</dbReference>
<evidence type="ECO:0000313" key="2">
    <source>
        <dbReference type="EMBL" id="KRO66116.1"/>
    </source>
</evidence>
<name>A0A0R2RU00_9GAMM</name>
<sequence>MDNQTQTKKQSISLIARRAPYGSGAARQTLDIAFAAAVFERPLNYIFLGDGVYQLLSKQDPEAIQNKPHGAALETLELYGIDEVYVHRNSLIQRALSEDELVCKVTLIDDCTLKELVAESIHVINL</sequence>
<dbReference type="Proteomes" id="UP000051934">
    <property type="component" value="Unassembled WGS sequence"/>
</dbReference>
<protein>
    <submittedName>
        <fullName evidence="2">Uncharacterized protein</fullName>
    </submittedName>
</protein>
<dbReference type="AlphaFoldDB" id="A0A0R2RU00"/>
<dbReference type="InterPro" id="IPR017462">
    <property type="entry name" value="Sulphur_relay_TusC/DsrF"/>
</dbReference>
<gene>
    <name evidence="2" type="ORF">ABR69_07650</name>
</gene>
<comment type="similarity">
    <text evidence="1">Belongs to the DsrF/TusC family.</text>
</comment>
<dbReference type="NCBIfam" id="NF001238">
    <property type="entry name" value="PRK00211.1"/>
    <property type="match status" value="1"/>
</dbReference>
<dbReference type="NCBIfam" id="TIGR03010">
    <property type="entry name" value="sulf_tusC_dsrF"/>
    <property type="match status" value="1"/>
</dbReference>
<proteinExistence type="inferred from homology"/>
<reference evidence="2 3" key="1">
    <citation type="submission" date="2015-10" db="EMBL/GenBank/DDBJ databases">
        <title>Metagenome-Assembled Genomes uncover a global brackish microbiome.</title>
        <authorList>
            <person name="Hugerth L.W."/>
            <person name="Larsson J."/>
            <person name="Alneberg J."/>
            <person name="Lindh M.V."/>
            <person name="Legrand C."/>
            <person name="Pinhassi J."/>
            <person name="Andersson A.F."/>
        </authorList>
    </citation>
    <scope>NUCLEOTIDE SEQUENCE [LARGE SCALE GENOMIC DNA]</scope>
    <source>
        <strain evidence="2">BACL4 MAG-120507-bin80</strain>
    </source>
</reference>
<dbReference type="InterPro" id="IPR027396">
    <property type="entry name" value="DsrEFH-like"/>
</dbReference>
<organism evidence="2 3">
    <name type="scientific">OM182 bacterium BACL3 MAG-120507-bin80</name>
    <dbReference type="NCBI Taxonomy" id="1655577"/>
    <lineage>
        <taxon>Bacteria</taxon>
        <taxon>Pseudomonadati</taxon>
        <taxon>Pseudomonadota</taxon>
        <taxon>Gammaproteobacteria</taxon>
        <taxon>OMG group</taxon>
        <taxon>OM182 clade</taxon>
    </lineage>
</organism>
<evidence type="ECO:0000256" key="1">
    <source>
        <dbReference type="ARBA" id="ARBA00005996"/>
    </source>
</evidence>
<comment type="caution">
    <text evidence="2">The sequence shown here is derived from an EMBL/GenBank/DDBJ whole genome shotgun (WGS) entry which is preliminary data.</text>
</comment>
<dbReference type="SUPFAM" id="SSF75169">
    <property type="entry name" value="DsrEFH-like"/>
    <property type="match status" value="1"/>
</dbReference>
<evidence type="ECO:0000313" key="3">
    <source>
        <dbReference type="Proteomes" id="UP000051934"/>
    </source>
</evidence>
<dbReference type="PANTHER" id="PTHR38780:SF1">
    <property type="entry name" value="PROTEIN TUSC"/>
    <property type="match status" value="1"/>
</dbReference>
<accession>A0A0R2RU00</accession>
<dbReference type="InterPro" id="IPR003787">
    <property type="entry name" value="Sulphur_relay_DsrE/F-like"/>
</dbReference>
<dbReference type="Pfam" id="PF02635">
    <property type="entry name" value="DsrE"/>
    <property type="match status" value="1"/>
</dbReference>
<dbReference type="Gene3D" id="3.40.1260.10">
    <property type="entry name" value="DsrEFH-like"/>
    <property type="match status" value="1"/>
</dbReference>
<dbReference type="PANTHER" id="PTHR38780">
    <property type="entry name" value="PROTEIN TUSC"/>
    <property type="match status" value="1"/>
</dbReference>